<comment type="subcellular location">
    <subcellularLocation>
        <location evidence="1">Cell membrane</location>
        <topology evidence="1">Multi-pass membrane protein</topology>
    </subcellularLocation>
</comment>
<sequence>MGKHSNFLEEIKQKKLTNYLPFLVLIVLSIGLEIATKGVLFSLANIGTMTNTIFPMIIVAMGAVFVYSHGGIDLSVGSLLGLCMMETLLIVGDSNVLTAGKMAVILLATIATGFLVGLLNGLMTAKLKLQPLIMTLCMNYILRGIVTAVTELNPAYAPAQFSRYDNIYVKFILILVIVAGVILVFEKTRYGKNLKAIGGNEQTAKQSGIKVDNAKIAAYIIVGVTVAIAGSINVIRASMVRANTGSGFEIDIFLALLLGGIPLSGGAKVRSWCAVIGCVILVILESGLLLCGLQHEHITILKGLLFIGMVAMTFERSRGEAIA</sequence>
<keyword evidence="2" id="KW-1003">Cell membrane</keyword>
<dbReference type="RefSeq" id="WP_028529410.1">
    <property type="nucleotide sequence ID" value="NZ_CABLBR010000024.1"/>
</dbReference>
<dbReference type="InterPro" id="IPR001851">
    <property type="entry name" value="ABC_transp_permease"/>
</dbReference>
<feature type="transmembrane region" description="Helical" evidence="6">
    <location>
        <begin position="103"/>
        <end position="122"/>
    </location>
</feature>
<evidence type="ECO:0000256" key="4">
    <source>
        <dbReference type="ARBA" id="ARBA00022989"/>
    </source>
</evidence>
<dbReference type="EMBL" id="CP102290">
    <property type="protein sequence ID" value="UWP58300.1"/>
    <property type="molecule type" value="Genomic_DNA"/>
</dbReference>
<feature type="transmembrane region" description="Helical" evidence="6">
    <location>
        <begin position="216"/>
        <end position="235"/>
    </location>
</feature>
<evidence type="ECO:0000256" key="3">
    <source>
        <dbReference type="ARBA" id="ARBA00022692"/>
    </source>
</evidence>
<proteinExistence type="predicted"/>
<evidence type="ECO:0000313" key="8">
    <source>
        <dbReference type="Proteomes" id="UP001060164"/>
    </source>
</evidence>
<organism evidence="7 8">
    <name type="scientific">Ruminococcus gauvreauii</name>
    <dbReference type="NCBI Taxonomy" id="438033"/>
    <lineage>
        <taxon>Bacteria</taxon>
        <taxon>Bacillati</taxon>
        <taxon>Bacillota</taxon>
        <taxon>Clostridia</taxon>
        <taxon>Eubacteriales</taxon>
        <taxon>Oscillospiraceae</taxon>
        <taxon>Ruminococcus</taxon>
    </lineage>
</organism>
<reference evidence="7" key="1">
    <citation type="journal article" date="2022" name="Cell">
        <title>Design, construction, and in vivo augmentation of a complex gut microbiome.</title>
        <authorList>
            <person name="Cheng A.G."/>
            <person name="Ho P.Y."/>
            <person name="Aranda-Diaz A."/>
            <person name="Jain S."/>
            <person name="Yu F.B."/>
            <person name="Meng X."/>
            <person name="Wang M."/>
            <person name="Iakiviak M."/>
            <person name="Nagashima K."/>
            <person name="Zhao A."/>
            <person name="Murugkar P."/>
            <person name="Patil A."/>
            <person name="Atabakhsh K."/>
            <person name="Weakley A."/>
            <person name="Yan J."/>
            <person name="Brumbaugh A.R."/>
            <person name="Higginbottom S."/>
            <person name="Dimas A."/>
            <person name="Shiver A.L."/>
            <person name="Deutschbauer A."/>
            <person name="Neff N."/>
            <person name="Sonnenburg J.L."/>
            <person name="Huang K.C."/>
            <person name="Fischbach M.A."/>
        </authorList>
    </citation>
    <scope>NUCLEOTIDE SEQUENCE</scope>
    <source>
        <strain evidence="7">DSM 19829</strain>
    </source>
</reference>
<name>A0ABY5VCL9_9FIRM</name>
<dbReference type="Pfam" id="PF02653">
    <property type="entry name" value="BPD_transp_2"/>
    <property type="match status" value="1"/>
</dbReference>
<evidence type="ECO:0000256" key="2">
    <source>
        <dbReference type="ARBA" id="ARBA00022475"/>
    </source>
</evidence>
<gene>
    <name evidence="7" type="ORF">NQ502_13030</name>
</gene>
<dbReference type="PANTHER" id="PTHR32196">
    <property type="entry name" value="ABC TRANSPORTER PERMEASE PROTEIN YPHD-RELATED-RELATED"/>
    <property type="match status" value="1"/>
</dbReference>
<dbReference type="Proteomes" id="UP001060164">
    <property type="component" value="Chromosome"/>
</dbReference>
<feature type="transmembrane region" description="Helical" evidence="6">
    <location>
        <begin position="247"/>
        <end position="265"/>
    </location>
</feature>
<feature type="transmembrane region" description="Helical" evidence="6">
    <location>
        <begin position="74"/>
        <end position="91"/>
    </location>
</feature>
<evidence type="ECO:0000256" key="5">
    <source>
        <dbReference type="ARBA" id="ARBA00023136"/>
    </source>
</evidence>
<feature type="transmembrane region" description="Helical" evidence="6">
    <location>
        <begin position="167"/>
        <end position="185"/>
    </location>
</feature>
<dbReference type="CDD" id="cd06579">
    <property type="entry name" value="TM_PBP1_transp_AraH_like"/>
    <property type="match status" value="1"/>
</dbReference>
<keyword evidence="5 6" id="KW-0472">Membrane</keyword>
<feature type="transmembrane region" description="Helical" evidence="6">
    <location>
        <begin position="46"/>
        <end position="67"/>
    </location>
</feature>
<evidence type="ECO:0000256" key="6">
    <source>
        <dbReference type="SAM" id="Phobius"/>
    </source>
</evidence>
<protein>
    <submittedName>
        <fullName evidence="7">ABC transporter permease</fullName>
    </submittedName>
</protein>
<accession>A0ABY5VCL9</accession>
<keyword evidence="8" id="KW-1185">Reference proteome</keyword>
<keyword evidence="3 6" id="KW-0812">Transmembrane</keyword>
<feature type="transmembrane region" description="Helical" evidence="6">
    <location>
        <begin position="20"/>
        <end position="40"/>
    </location>
</feature>
<evidence type="ECO:0000256" key="1">
    <source>
        <dbReference type="ARBA" id="ARBA00004651"/>
    </source>
</evidence>
<feature type="transmembrane region" description="Helical" evidence="6">
    <location>
        <begin position="272"/>
        <end position="291"/>
    </location>
</feature>
<evidence type="ECO:0000313" key="7">
    <source>
        <dbReference type="EMBL" id="UWP58300.1"/>
    </source>
</evidence>
<keyword evidence="4 6" id="KW-1133">Transmembrane helix</keyword>